<dbReference type="GO" id="GO:0005525">
    <property type="term" value="F:GTP binding"/>
    <property type="evidence" value="ECO:0007669"/>
    <property type="project" value="UniProtKB-UniRule"/>
</dbReference>
<keyword evidence="7" id="KW-1185">Reference proteome</keyword>
<dbReference type="Pfam" id="PF04670">
    <property type="entry name" value="Gtr1_RagA"/>
    <property type="match status" value="1"/>
</dbReference>
<dbReference type="OrthoDB" id="10020193at2759"/>
<evidence type="ECO:0000256" key="5">
    <source>
        <dbReference type="SAM" id="MobiDB-lite"/>
    </source>
</evidence>
<evidence type="ECO:0000256" key="3">
    <source>
        <dbReference type="ARBA" id="ARBA00023134"/>
    </source>
</evidence>
<evidence type="ECO:0000256" key="1">
    <source>
        <dbReference type="ARBA" id="ARBA00007756"/>
    </source>
</evidence>
<dbReference type="Gene3D" id="3.30.450.190">
    <property type="match status" value="1"/>
</dbReference>
<dbReference type="GO" id="GO:0000329">
    <property type="term" value="C:fungal-type vacuole membrane"/>
    <property type="evidence" value="ECO:0007669"/>
    <property type="project" value="TreeGrafter"/>
</dbReference>
<dbReference type="Proteomes" id="UP000076738">
    <property type="component" value="Unassembled WGS sequence"/>
</dbReference>
<dbReference type="GO" id="GO:0005634">
    <property type="term" value="C:nucleus"/>
    <property type="evidence" value="ECO:0007669"/>
    <property type="project" value="TreeGrafter"/>
</dbReference>
<dbReference type="PANTHER" id="PTHR11259">
    <property type="entry name" value="RAS-RELATED GTP BINDING RAG/GTR YEAST"/>
    <property type="match status" value="1"/>
</dbReference>
<evidence type="ECO:0000313" key="6">
    <source>
        <dbReference type="EMBL" id="KZP01163.1"/>
    </source>
</evidence>
<accession>A0A167RQC8</accession>
<sequence>MGKSGSGKTSMRSVIFSNHLADTTKKLGATIEVEQSQHRFLSDLMLNLWDCGGQEAFMENYLRHDQNQIFANVQLLIYVFDISAKEYDKEKDFAYYTDCLNAIKEYSPDASIFVLIHKMDLVGSDRRKEVFLRKKQELLDHSEDVPIRVFGTSIWNESLYRAWSRIVHTLVPNAQDLTNHLDEFVEACSAVEAVIFEKTTMLLIAWSSQAGDFSKDDLDDDDDGEVGYRDAALIPGEDDVDDDGESHPDAPPVLPPDRFEKISEIIKRWNNSKMNFSFQNWVQEWSNFTAVLESLTQNTYILVIATDPDILPGALRLNIEMAKERFIALQAGRSR</sequence>
<comment type="similarity">
    <text evidence="1 4">Belongs to the GTR/RAG GTP-binding protein family.</text>
</comment>
<evidence type="ECO:0000256" key="4">
    <source>
        <dbReference type="RuleBase" id="RU367014"/>
    </source>
</evidence>
<name>A0A167RQC8_CALVF</name>
<evidence type="ECO:0000256" key="2">
    <source>
        <dbReference type="ARBA" id="ARBA00022741"/>
    </source>
</evidence>
<dbReference type="InterPro" id="IPR027417">
    <property type="entry name" value="P-loop_NTPase"/>
</dbReference>
<dbReference type="GO" id="GO:0009267">
    <property type="term" value="P:cellular response to starvation"/>
    <property type="evidence" value="ECO:0007669"/>
    <property type="project" value="TreeGrafter"/>
</dbReference>
<dbReference type="Gene3D" id="3.40.50.300">
    <property type="entry name" value="P-loop containing nucleotide triphosphate hydrolases"/>
    <property type="match status" value="1"/>
</dbReference>
<dbReference type="SUPFAM" id="SSF52540">
    <property type="entry name" value="P-loop containing nucleoside triphosphate hydrolases"/>
    <property type="match status" value="1"/>
</dbReference>
<dbReference type="GO" id="GO:1904263">
    <property type="term" value="P:positive regulation of TORC1 signaling"/>
    <property type="evidence" value="ECO:0007669"/>
    <property type="project" value="TreeGrafter"/>
</dbReference>
<gene>
    <name evidence="6" type="ORF">CALVIDRAFT_125560</name>
</gene>
<protein>
    <recommendedName>
        <fullName evidence="4">GTP-binding protein</fullName>
    </recommendedName>
</protein>
<reference evidence="6 7" key="1">
    <citation type="journal article" date="2016" name="Mol. Biol. Evol.">
        <title>Comparative Genomics of Early-Diverging Mushroom-Forming Fungi Provides Insights into the Origins of Lignocellulose Decay Capabilities.</title>
        <authorList>
            <person name="Nagy L.G."/>
            <person name="Riley R."/>
            <person name="Tritt A."/>
            <person name="Adam C."/>
            <person name="Daum C."/>
            <person name="Floudas D."/>
            <person name="Sun H."/>
            <person name="Yadav J.S."/>
            <person name="Pangilinan J."/>
            <person name="Larsson K.H."/>
            <person name="Matsuura K."/>
            <person name="Barry K."/>
            <person name="Labutti K."/>
            <person name="Kuo R."/>
            <person name="Ohm R.A."/>
            <person name="Bhattacharya S.S."/>
            <person name="Shirouzu T."/>
            <person name="Yoshinaga Y."/>
            <person name="Martin F.M."/>
            <person name="Grigoriev I.V."/>
            <person name="Hibbett D.S."/>
        </authorList>
    </citation>
    <scope>NUCLEOTIDE SEQUENCE [LARGE SCALE GENOMIC DNA]</scope>
    <source>
        <strain evidence="6 7">TUFC12733</strain>
    </source>
</reference>
<dbReference type="GO" id="GO:0010507">
    <property type="term" value="P:negative regulation of autophagy"/>
    <property type="evidence" value="ECO:0007669"/>
    <property type="project" value="TreeGrafter"/>
</dbReference>
<dbReference type="STRING" id="1330018.A0A167RQC8"/>
<dbReference type="AlphaFoldDB" id="A0A167RQC8"/>
<dbReference type="GO" id="GO:0003924">
    <property type="term" value="F:GTPase activity"/>
    <property type="evidence" value="ECO:0007669"/>
    <property type="project" value="UniProtKB-UniRule"/>
</dbReference>
<dbReference type="GO" id="GO:1990131">
    <property type="term" value="C:Gtr1-Gtr2 GTPase complex"/>
    <property type="evidence" value="ECO:0007669"/>
    <property type="project" value="UniProtKB-UniRule"/>
</dbReference>
<organism evidence="6 7">
    <name type="scientific">Calocera viscosa (strain TUFC12733)</name>
    <dbReference type="NCBI Taxonomy" id="1330018"/>
    <lineage>
        <taxon>Eukaryota</taxon>
        <taxon>Fungi</taxon>
        <taxon>Dikarya</taxon>
        <taxon>Basidiomycota</taxon>
        <taxon>Agaricomycotina</taxon>
        <taxon>Dacrymycetes</taxon>
        <taxon>Dacrymycetales</taxon>
        <taxon>Dacrymycetaceae</taxon>
        <taxon>Calocera</taxon>
    </lineage>
</organism>
<comment type="subunit">
    <text evidence="4">Component of the GSE complex.</text>
</comment>
<comment type="function">
    <text evidence="4">GTPase involved in activation of the TORC1 signaling pathway, which promotes growth and represses autophagy in nutrient-rich conditions.</text>
</comment>
<dbReference type="PANTHER" id="PTHR11259:SF1">
    <property type="entry name" value="RAS-RELATED GTP-BINDING PROTEIN"/>
    <property type="match status" value="1"/>
</dbReference>
<keyword evidence="3 4" id="KW-0342">GTP-binding</keyword>
<dbReference type="EMBL" id="KV417267">
    <property type="protein sequence ID" value="KZP01163.1"/>
    <property type="molecule type" value="Genomic_DNA"/>
</dbReference>
<dbReference type="InterPro" id="IPR006762">
    <property type="entry name" value="Gtr1_RagA"/>
</dbReference>
<feature type="region of interest" description="Disordered" evidence="5">
    <location>
        <begin position="234"/>
        <end position="254"/>
    </location>
</feature>
<keyword evidence="2 4" id="KW-0547">Nucleotide-binding</keyword>
<proteinExistence type="inferred from homology"/>
<evidence type="ECO:0000313" key="7">
    <source>
        <dbReference type="Proteomes" id="UP000076738"/>
    </source>
</evidence>